<dbReference type="InterPro" id="IPR006544">
    <property type="entry name" value="P-type_TPase_V"/>
</dbReference>
<dbReference type="Gene3D" id="3.40.1110.10">
    <property type="entry name" value="Calcium-transporting ATPase, cytoplasmic domain N"/>
    <property type="match status" value="1"/>
</dbReference>
<dbReference type="SUPFAM" id="SSF81660">
    <property type="entry name" value="Metal cation-transporting ATPase, ATP-binding domain N"/>
    <property type="match status" value="1"/>
</dbReference>
<evidence type="ECO:0000256" key="11">
    <source>
        <dbReference type="SAM" id="Phobius"/>
    </source>
</evidence>
<dbReference type="GO" id="GO:0005524">
    <property type="term" value="F:ATP binding"/>
    <property type="evidence" value="ECO:0007669"/>
    <property type="project" value="UniProtKB-KW"/>
</dbReference>
<keyword evidence="4" id="KW-0547">Nucleotide-binding</keyword>
<evidence type="ECO:0000256" key="5">
    <source>
        <dbReference type="ARBA" id="ARBA00022840"/>
    </source>
</evidence>
<dbReference type="PANTHER" id="PTHR45630:SF11">
    <property type="entry name" value="CATION-TRANSPORTING P-TYPE ATPASE N-TERMINAL DOMAIN-CONTAINING PROTEIN"/>
    <property type="match status" value="1"/>
</dbReference>
<feature type="region of interest" description="Disordered" evidence="10">
    <location>
        <begin position="585"/>
        <end position="610"/>
    </location>
</feature>
<keyword evidence="7" id="KW-1278">Translocase</keyword>
<feature type="compositionally biased region" description="Low complexity" evidence="10">
    <location>
        <begin position="597"/>
        <end position="610"/>
    </location>
</feature>
<dbReference type="InterPro" id="IPR059000">
    <property type="entry name" value="ATPase_P-type_domA"/>
</dbReference>
<keyword evidence="8 11" id="KW-1133">Transmembrane helix</keyword>
<comment type="subcellular location">
    <subcellularLocation>
        <location evidence="1">Membrane</location>
        <topology evidence="1">Multi-pass membrane protein</topology>
    </subcellularLocation>
</comment>
<feature type="transmembrane region" description="Helical" evidence="11">
    <location>
        <begin position="205"/>
        <end position="227"/>
    </location>
</feature>
<dbReference type="Pfam" id="PF13246">
    <property type="entry name" value="Cation_ATPase"/>
    <property type="match status" value="1"/>
</dbReference>
<dbReference type="SUPFAM" id="SSF81653">
    <property type="entry name" value="Calcium ATPase, transduction domain A"/>
    <property type="match status" value="1"/>
</dbReference>
<evidence type="ECO:0000313" key="14">
    <source>
        <dbReference type="Proteomes" id="UP001190700"/>
    </source>
</evidence>
<dbReference type="GO" id="GO:0140358">
    <property type="term" value="F:P-type transmembrane transporter activity"/>
    <property type="evidence" value="ECO:0007669"/>
    <property type="project" value="InterPro"/>
</dbReference>
<dbReference type="Pfam" id="PF00122">
    <property type="entry name" value="E1-E2_ATPase"/>
    <property type="match status" value="1"/>
</dbReference>
<dbReference type="PRINTS" id="PR00119">
    <property type="entry name" value="CATATPASE"/>
</dbReference>
<dbReference type="GO" id="GO:0016020">
    <property type="term" value="C:membrane"/>
    <property type="evidence" value="ECO:0007669"/>
    <property type="project" value="UniProtKB-SubCell"/>
</dbReference>
<dbReference type="InterPro" id="IPR023214">
    <property type="entry name" value="HAD_sf"/>
</dbReference>
<dbReference type="Proteomes" id="UP001190700">
    <property type="component" value="Unassembled WGS sequence"/>
</dbReference>
<evidence type="ECO:0000259" key="12">
    <source>
        <dbReference type="Pfam" id="PF00122"/>
    </source>
</evidence>
<keyword evidence="9 11" id="KW-0472">Membrane</keyword>
<dbReference type="InterPro" id="IPR018303">
    <property type="entry name" value="ATPase_P-typ_P_site"/>
</dbReference>
<evidence type="ECO:0000256" key="9">
    <source>
        <dbReference type="ARBA" id="ARBA00023136"/>
    </source>
</evidence>
<organism evidence="13 14">
    <name type="scientific">Cymbomonas tetramitiformis</name>
    <dbReference type="NCBI Taxonomy" id="36881"/>
    <lineage>
        <taxon>Eukaryota</taxon>
        <taxon>Viridiplantae</taxon>
        <taxon>Chlorophyta</taxon>
        <taxon>Pyramimonadophyceae</taxon>
        <taxon>Pyramimonadales</taxon>
        <taxon>Pyramimonadaceae</taxon>
        <taxon>Cymbomonas</taxon>
    </lineage>
</organism>
<comment type="caution">
    <text evidence="13">The sequence shown here is derived from an EMBL/GenBank/DDBJ whole genome shotgun (WGS) entry which is preliminary data.</text>
</comment>
<protein>
    <recommendedName>
        <fullName evidence="12">P-type ATPase A domain-containing protein</fullName>
    </recommendedName>
</protein>
<sequence length="610" mass="66275">MPTTVEAHRVRQATSLGAVGCVGESRRRPWASVVGKAALKELGEDREAWDLAGVEEDQRNQRIVSDITDAMCPVTVLRGSQWQVIDSYYLVPGDKVELRPGMTVVCDMAVTEGLCVCDESSLSGEGMPVHKTALPDDWTQQYTPQGPGARYTLFAGSQVMHAHGSTPNKAAHAVVIATGISTNKGAMISGILYQHLMVFKYDEELPVALILLGVYAAICFALALHFQHSTWHEMPAITAWAYGMFTISQVLSPLLPVALQVAQLSSAEDLNRKGIRCLSPRRIPISGKIRVFCFDKTGTLTKPELELLGILPVVHPPGLAEYATEAAPTQGPDDLLFGADEAYFAVDELLVPQAAGSPLAICGLACCHALSSFEGRLMGSQVEENMFAATGWEPRLAAEGAQLEFVSPSGKEVLQVVRRFEFDYVSQTMSVVVKDTTGRLQVFCKGSFEAISRICRPDSVPLNYDVQARNLAADGCYVLAVAHLHLGEMEEDQVHEMCREDVEEHLVLLCLVGFQSQLQEDCISTMQRLKVGDIRPVMITGDNAQCGHCVAQACGMVTEGARMWLGECMEDGEVIWAQMDWGACEDSEEPPMTTEKASSAHSSAPAPSRP</sequence>
<dbReference type="InterPro" id="IPR008250">
    <property type="entry name" value="ATPase_P-typ_transduc_dom_A_sf"/>
</dbReference>
<evidence type="ECO:0000313" key="13">
    <source>
        <dbReference type="EMBL" id="KAK3281417.1"/>
    </source>
</evidence>
<evidence type="ECO:0000256" key="4">
    <source>
        <dbReference type="ARBA" id="ARBA00022741"/>
    </source>
</evidence>
<keyword evidence="2 11" id="KW-0812">Transmembrane</keyword>
<keyword evidence="14" id="KW-1185">Reference proteome</keyword>
<dbReference type="PANTHER" id="PTHR45630">
    <property type="entry name" value="CATION-TRANSPORTING ATPASE-RELATED"/>
    <property type="match status" value="1"/>
</dbReference>
<evidence type="ECO:0000256" key="8">
    <source>
        <dbReference type="ARBA" id="ARBA00022989"/>
    </source>
</evidence>
<evidence type="ECO:0000256" key="1">
    <source>
        <dbReference type="ARBA" id="ARBA00004141"/>
    </source>
</evidence>
<proteinExistence type="predicted"/>
<feature type="domain" description="P-type ATPase A" evidence="12">
    <location>
        <begin position="74"/>
        <end position="189"/>
    </location>
</feature>
<keyword evidence="3" id="KW-0479">Metal-binding</keyword>
<keyword evidence="6" id="KW-0460">Magnesium</keyword>
<dbReference type="Gene3D" id="2.70.150.10">
    <property type="entry name" value="Calcium-transporting ATPase, cytoplasmic transduction domain A"/>
    <property type="match status" value="1"/>
</dbReference>
<evidence type="ECO:0000256" key="3">
    <source>
        <dbReference type="ARBA" id="ARBA00022723"/>
    </source>
</evidence>
<feature type="transmembrane region" description="Helical" evidence="11">
    <location>
        <begin position="239"/>
        <end position="262"/>
    </location>
</feature>
<dbReference type="AlphaFoldDB" id="A0AAE0LDT5"/>
<evidence type="ECO:0000256" key="6">
    <source>
        <dbReference type="ARBA" id="ARBA00022842"/>
    </source>
</evidence>
<dbReference type="PROSITE" id="PS00154">
    <property type="entry name" value="ATPASE_E1_E2"/>
    <property type="match status" value="1"/>
</dbReference>
<dbReference type="SUPFAM" id="SSF56784">
    <property type="entry name" value="HAD-like"/>
    <property type="match status" value="1"/>
</dbReference>
<keyword evidence="5" id="KW-0067">ATP-binding</keyword>
<evidence type="ECO:0000256" key="10">
    <source>
        <dbReference type="SAM" id="MobiDB-lite"/>
    </source>
</evidence>
<evidence type="ECO:0000256" key="7">
    <source>
        <dbReference type="ARBA" id="ARBA00022967"/>
    </source>
</evidence>
<gene>
    <name evidence="13" type="ORF">CYMTET_10791</name>
</gene>
<dbReference type="InterPro" id="IPR036412">
    <property type="entry name" value="HAD-like_sf"/>
</dbReference>
<dbReference type="Gene3D" id="3.40.50.1000">
    <property type="entry name" value="HAD superfamily/HAD-like"/>
    <property type="match status" value="1"/>
</dbReference>
<dbReference type="EMBL" id="LGRX02003850">
    <property type="protein sequence ID" value="KAK3281417.1"/>
    <property type="molecule type" value="Genomic_DNA"/>
</dbReference>
<accession>A0AAE0LDT5</accession>
<evidence type="ECO:0000256" key="2">
    <source>
        <dbReference type="ARBA" id="ARBA00022692"/>
    </source>
</evidence>
<name>A0AAE0LDT5_9CHLO</name>
<dbReference type="GO" id="GO:0019829">
    <property type="term" value="F:ATPase-coupled monoatomic cation transmembrane transporter activity"/>
    <property type="evidence" value="ECO:0007669"/>
    <property type="project" value="TreeGrafter"/>
</dbReference>
<dbReference type="InterPro" id="IPR023299">
    <property type="entry name" value="ATPase_P-typ_cyto_dom_N"/>
</dbReference>
<reference evidence="13 14" key="1">
    <citation type="journal article" date="2015" name="Genome Biol. Evol.">
        <title>Comparative Genomics of a Bacterivorous Green Alga Reveals Evolutionary Causalities and Consequences of Phago-Mixotrophic Mode of Nutrition.</title>
        <authorList>
            <person name="Burns J.A."/>
            <person name="Paasch A."/>
            <person name="Narechania A."/>
            <person name="Kim E."/>
        </authorList>
    </citation>
    <scope>NUCLEOTIDE SEQUENCE [LARGE SCALE GENOMIC DNA]</scope>
    <source>
        <strain evidence="13 14">PLY_AMNH</strain>
    </source>
</reference>
<dbReference type="GO" id="GO:0046872">
    <property type="term" value="F:metal ion binding"/>
    <property type="evidence" value="ECO:0007669"/>
    <property type="project" value="UniProtKB-KW"/>
</dbReference>